<dbReference type="InterPro" id="IPR003593">
    <property type="entry name" value="AAA+_ATPase"/>
</dbReference>
<organism evidence="5 6">
    <name type="scientific">Prauserella muralis</name>
    <dbReference type="NCBI Taxonomy" id="588067"/>
    <lineage>
        <taxon>Bacteria</taxon>
        <taxon>Bacillati</taxon>
        <taxon>Actinomycetota</taxon>
        <taxon>Actinomycetes</taxon>
        <taxon>Pseudonocardiales</taxon>
        <taxon>Pseudonocardiaceae</taxon>
        <taxon>Prauserella</taxon>
    </lineage>
</organism>
<dbReference type="GO" id="GO:0005524">
    <property type="term" value="F:ATP binding"/>
    <property type="evidence" value="ECO:0007669"/>
    <property type="project" value="UniProtKB-KW"/>
</dbReference>
<dbReference type="GO" id="GO:0055085">
    <property type="term" value="P:transmembrane transport"/>
    <property type="evidence" value="ECO:0007669"/>
    <property type="project" value="UniProtKB-ARBA"/>
</dbReference>
<dbReference type="OrthoDB" id="3169708at2"/>
<dbReference type="RefSeq" id="WP_112285043.1">
    <property type="nucleotide sequence ID" value="NZ_MASW01000007.1"/>
</dbReference>
<dbReference type="InterPro" id="IPR003439">
    <property type="entry name" value="ABC_transporter-like_ATP-bd"/>
</dbReference>
<name>A0A2V4AIW3_9PSEU</name>
<dbReference type="AlphaFoldDB" id="A0A2V4AIW3"/>
<dbReference type="SUPFAM" id="SSF52540">
    <property type="entry name" value="P-loop containing nucleoside triphosphate hydrolases"/>
    <property type="match status" value="2"/>
</dbReference>
<dbReference type="InterPro" id="IPR013563">
    <property type="entry name" value="Oligopep_ABC_C"/>
</dbReference>
<keyword evidence="4 5" id="KW-0067">ATP-binding</keyword>
<dbReference type="PANTHER" id="PTHR43776">
    <property type="entry name" value="TRANSPORT ATP-BINDING PROTEIN"/>
    <property type="match status" value="1"/>
</dbReference>
<comment type="similarity">
    <text evidence="1">Belongs to the ABC transporter superfamily.</text>
</comment>
<evidence type="ECO:0000313" key="6">
    <source>
        <dbReference type="Proteomes" id="UP000249915"/>
    </source>
</evidence>
<evidence type="ECO:0000313" key="5">
    <source>
        <dbReference type="EMBL" id="PXY19116.1"/>
    </source>
</evidence>
<dbReference type="PROSITE" id="PS00675">
    <property type="entry name" value="SIGMA54_INTERACT_1"/>
    <property type="match status" value="1"/>
</dbReference>
<dbReference type="CDD" id="cd03257">
    <property type="entry name" value="ABC_NikE_OppD_transporters"/>
    <property type="match status" value="2"/>
</dbReference>
<dbReference type="InterPro" id="IPR025662">
    <property type="entry name" value="Sigma_54_int_dom_ATP-bd_1"/>
</dbReference>
<evidence type="ECO:0000256" key="3">
    <source>
        <dbReference type="ARBA" id="ARBA00022741"/>
    </source>
</evidence>
<evidence type="ECO:0000256" key="2">
    <source>
        <dbReference type="ARBA" id="ARBA00022448"/>
    </source>
</evidence>
<accession>A0A2V4AIW3</accession>
<dbReference type="Proteomes" id="UP000249915">
    <property type="component" value="Unassembled WGS sequence"/>
</dbReference>
<comment type="caution">
    <text evidence="5">The sequence shown here is derived from an EMBL/GenBank/DDBJ whole genome shotgun (WGS) entry which is preliminary data.</text>
</comment>
<protein>
    <submittedName>
        <fullName evidence="5">Peptide ABC transporter ATP-binding protein</fullName>
    </submittedName>
</protein>
<dbReference type="InterPro" id="IPR017871">
    <property type="entry name" value="ABC_transporter-like_CS"/>
</dbReference>
<dbReference type="PROSITE" id="PS50893">
    <property type="entry name" value="ABC_TRANSPORTER_2"/>
    <property type="match status" value="2"/>
</dbReference>
<proteinExistence type="inferred from homology"/>
<dbReference type="PANTHER" id="PTHR43776:SF7">
    <property type="entry name" value="D,D-DIPEPTIDE TRANSPORT ATP-BINDING PROTEIN DDPF-RELATED"/>
    <property type="match status" value="1"/>
</dbReference>
<dbReference type="GO" id="GO:0016887">
    <property type="term" value="F:ATP hydrolysis activity"/>
    <property type="evidence" value="ECO:0007669"/>
    <property type="project" value="InterPro"/>
</dbReference>
<dbReference type="SMART" id="SM00382">
    <property type="entry name" value="AAA"/>
    <property type="match status" value="2"/>
</dbReference>
<dbReference type="InterPro" id="IPR050319">
    <property type="entry name" value="ABC_transp_ATP-bind"/>
</dbReference>
<keyword evidence="2" id="KW-0813">Transport</keyword>
<dbReference type="EMBL" id="MASW01000007">
    <property type="protein sequence ID" value="PXY19116.1"/>
    <property type="molecule type" value="Genomic_DNA"/>
</dbReference>
<dbReference type="Gene3D" id="3.40.50.300">
    <property type="entry name" value="P-loop containing nucleotide triphosphate hydrolases"/>
    <property type="match status" value="2"/>
</dbReference>
<sequence>MTTQVAVRHALVVADLRVETVTGTPVLRGVSYEIAPGEVLALVGESGSGKTTAGLAALGHFRRGLVPAGGTVTACPRDGDPVPMLELDERQRRSLRGTTVAYIPQDPALSLNPALRVGRQIAEVLEAHGYGASGAERAARVAEVLTEVGLPGDEAYQRRYPHELSGGQQQRVGIAMAFACRPSVVVLDEPTTGLDVTTQTLVLRTVAQLTAEHGVAALYITHDLAVVASIADRVAVMLGGEIVEAGTAEEVLRRPQHTYTRELIDAVPDLDGGGEQARRAPEGSATPALAVRELSVAFGGSPVLRHVGLTVGEGECLLLLGESGSGKTTLSRCVAGLNDRYTGTVALDGRPLAASTRRRTAEELRAVQYVFQSPYSSLNPRRTIAQSVEVPLEMLTDLDRAQRRERVAATLERVRLDPALAGRLPDQLSGGERQRAAIARALVTTPRVLLCDEVTSALDVSVQATIIDLLCELREELGTAMLFVTHNIALARHIADRIAVLQGGEIVESGPVDEVLTDPAHPYTRELLANTPRM</sequence>
<reference evidence="5 6" key="1">
    <citation type="submission" date="2016-07" db="EMBL/GenBank/DDBJ databases">
        <title>Draft genome sequence of Prauserella muralis DSM 45305, isolated from a mould-covered wall in an indoor environment.</title>
        <authorList>
            <person name="Ruckert C."/>
            <person name="Albersmeier A."/>
            <person name="Jiang C.-L."/>
            <person name="Jiang Y."/>
            <person name="Kalinowski J."/>
            <person name="Schneider O."/>
            <person name="Winkler A."/>
            <person name="Zotchev S.B."/>
        </authorList>
    </citation>
    <scope>NUCLEOTIDE SEQUENCE [LARGE SCALE GENOMIC DNA]</scope>
    <source>
        <strain evidence="5 6">DSM 45305</strain>
    </source>
</reference>
<evidence type="ECO:0000256" key="1">
    <source>
        <dbReference type="ARBA" id="ARBA00005417"/>
    </source>
</evidence>
<dbReference type="PROSITE" id="PS00211">
    <property type="entry name" value="ABC_TRANSPORTER_1"/>
    <property type="match status" value="2"/>
</dbReference>
<dbReference type="Pfam" id="PF00005">
    <property type="entry name" value="ABC_tran"/>
    <property type="match status" value="2"/>
</dbReference>
<dbReference type="GO" id="GO:0015833">
    <property type="term" value="P:peptide transport"/>
    <property type="evidence" value="ECO:0007669"/>
    <property type="project" value="InterPro"/>
</dbReference>
<dbReference type="InterPro" id="IPR027417">
    <property type="entry name" value="P-loop_NTPase"/>
</dbReference>
<gene>
    <name evidence="5" type="ORF">BAY60_30370</name>
</gene>
<dbReference type="Pfam" id="PF08352">
    <property type="entry name" value="oligo_HPY"/>
    <property type="match status" value="2"/>
</dbReference>
<keyword evidence="6" id="KW-1185">Reference proteome</keyword>
<evidence type="ECO:0000256" key="4">
    <source>
        <dbReference type="ARBA" id="ARBA00022840"/>
    </source>
</evidence>
<keyword evidence="3" id="KW-0547">Nucleotide-binding</keyword>